<dbReference type="AlphaFoldDB" id="A0A934WWD9"/>
<dbReference type="PANTHER" id="PTHR21621:SF4">
    <property type="entry name" value="GLUTATHIONE SYNTHETASE"/>
    <property type="match status" value="1"/>
</dbReference>
<dbReference type="Pfam" id="PF02955">
    <property type="entry name" value="GSH-S_ATP"/>
    <property type="match status" value="1"/>
</dbReference>
<dbReference type="GO" id="GO:0005524">
    <property type="term" value="F:ATP binding"/>
    <property type="evidence" value="ECO:0007669"/>
    <property type="project" value="UniProtKB-UniRule"/>
</dbReference>
<organism evidence="12 13">
    <name type="scientific">Marivirga aurantiaca</name>
    <dbReference type="NCBI Taxonomy" id="2802615"/>
    <lineage>
        <taxon>Bacteria</taxon>
        <taxon>Pseudomonadati</taxon>
        <taxon>Bacteroidota</taxon>
        <taxon>Cytophagia</taxon>
        <taxon>Cytophagales</taxon>
        <taxon>Marivirgaceae</taxon>
        <taxon>Marivirga</taxon>
    </lineage>
</organism>
<comment type="pathway">
    <text evidence="10">Sulfur metabolism; glutathione biosynthesis; glutathione from L-cysteine and L-glutamate: step 2/2.</text>
</comment>
<accession>A0A934WWD9</accession>
<comment type="similarity">
    <text evidence="10">Belongs to the prokaryotic GSH synthase family.</text>
</comment>
<keyword evidence="6 10" id="KW-0547">Nucleotide-binding</keyword>
<evidence type="ECO:0000256" key="3">
    <source>
        <dbReference type="ARBA" id="ARBA00022598"/>
    </source>
</evidence>
<keyword evidence="5" id="KW-0479">Metal-binding</keyword>
<comment type="caution">
    <text evidence="12">The sequence shown here is derived from an EMBL/GenBank/DDBJ whole genome shotgun (WGS) entry which is preliminary data.</text>
</comment>
<evidence type="ECO:0000256" key="5">
    <source>
        <dbReference type="ARBA" id="ARBA00022723"/>
    </source>
</evidence>
<keyword evidence="9" id="KW-0464">Manganese</keyword>
<dbReference type="EMBL" id="JAEQBW010000001">
    <property type="protein sequence ID" value="MBK6264065.1"/>
    <property type="molecule type" value="Genomic_DNA"/>
</dbReference>
<evidence type="ECO:0000256" key="9">
    <source>
        <dbReference type="ARBA" id="ARBA00023211"/>
    </source>
</evidence>
<evidence type="ECO:0000256" key="8">
    <source>
        <dbReference type="ARBA" id="ARBA00022842"/>
    </source>
</evidence>
<evidence type="ECO:0000313" key="13">
    <source>
        <dbReference type="Proteomes" id="UP000611723"/>
    </source>
</evidence>
<name>A0A934WWD9_9BACT</name>
<feature type="domain" description="ATP-grasp" evidence="11">
    <location>
        <begin position="136"/>
        <end position="329"/>
    </location>
</feature>
<keyword evidence="4 10" id="KW-0317">Glutathione biosynthesis</keyword>
<evidence type="ECO:0000313" key="12">
    <source>
        <dbReference type="EMBL" id="MBK6264065.1"/>
    </source>
</evidence>
<dbReference type="HAMAP" id="MF_00162">
    <property type="entry name" value="GSH_S"/>
    <property type="match status" value="1"/>
</dbReference>
<protein>
    <recommendedName>
        <fullName evidence="10">Glutathione synthetase</fullName>
        <ecNumber evidence="10">6.3.2.3</ecNumber>
    </recommendedName>
    <alternativeName>
        <fullName evidence="10">GSH synthetase</fullName>
        <shortName evidence="10">GSH-S</shortName>
        <shortName evidence="10">GSHase</shortName>
    </alternativeName>
    <alternativeName>
        <fullName evidence="10">Glutathione synthase</fullName>
    </alternativeName>
</protein>
<comment type="catalytic activity">
    <reaction evidence="10">
        <text>gamma-L-glutamyl-L-cysteine + glycine + ATP = glutathione + ADP + phosphate + H(+)</text>
        <dbReference type="Rhea" id="RHEA:13557"/>
        <dbReference type="ChEBI" id="CHEBI:15378"/>
        <dbReference type="ChEBI" id="CHEBI:30616"/>
        <dbReference type="ChEBI" id="CHEBI:43474"/>
        <dbReference type="ChEBI" id="CHEBI:57305"/>
        <dbReference type="ChEBI" id="CHEBI:57925"/>
        <dbReference type="ChEBI" id="CHEBI:58173"/>
        <dbReference type="ChEBI" id="CHEBI:456216"/>
        <dbReference type="EC" id="6.3.2.3"/>
    </reaction>
</comment>
<dbReference type="Gene3D" id="3.30.470.20">
    <property type="entry name" value="ATP-grasp fold, B domain"/>
    <property type="match status" value="1"/>
</dbReference>
<keyword evidence="7 10" id="KW-0067">ATP-binding</keyword>
<dbReference type="PROSITE" id="PS50975">
    <property type="entry name" value="ATP_GRASP"/>
    <property type="match status" value="1"/>
</dbReference>
<comment type="cofactor">
    <cofactor evidence="2">
        <name>Mg(2+)</name>
        <dbReference type="ChEBI" id="CHEBI:18420"/>
    </cofactor>
</comment>
<keyword evidence="3 10" id="KW-0436">Ligase</keyword>
<dbReference type="InterPro" id="IPR016185">
    <property type="entry name" value="PreATP-grasp_dom_sf"/>
</dbReference>
<dbReference type="GO" id="GO:0005737">
    <property type="term" value="C:cytoplasm"/>
    <property type="evidence" value="ECO:0007669"/>
    <property type="project" value="TreeGrafter"/>
</dbReference>
<dbReference type="Proteomes" id="UP000611723">
    <property type="component" value="Unassembled WGS sequence"/>
</dbReference>
<evidence type="ECO:0000256" key="4">
    <source>
        <dbReference type="ARBA" id="ARBA00022684"/>
    </source>
</evidence>
<keyword evidence="8" id="KW-0460">Magnesium</keyword>
<evidence type="ECO:0000256" key="6">
    <source>
        <dbReference type="ARBA" id="ARBA00022741"/>
    </source>
</evidence>
<proteinExistence type="inferred from homology"/>
<comment type="cofactor">
    <cofactor evidence="1">
        <name>Mn(2+)</name>
        <dbReference type="ChEBI" id="CHEBI:29035"/>
    </cofactor>
</comment>
<sequence length="349" mass="39471">MKIGFVVNQIATEEAWYDTTLLSSNAVQRGHEVYVMEVGDLMYLENGHMGAPAIKVSNSKFRNLENYLKHIQDKEAERIKVSSKELDVLFLRNNPSEEERARNWAKTAGMIFGQIAVEKGVLVLNDPYSLMTSYNKMYFQHFPEEVRPRTIISRNIDEIKEFYKKEGEKIILKPLQGSGGKDVFLIDNTTNINQIVETISRYDFLIAQEYLPEAKDGDTRVIMINGKILEVKGKPAAMMRQNKAGDIRSNIHAGGVPVKAQMTDAIRRLCAMVAPKLKKDGMFMAGIDIVGNKIMELNLDSPGGIVSIEKLQKEKFAAEIIIAIEKKIEYQRYYQGKLPNAYLATLDIA</sequence>
<dbReference type="GO" id="GO:0046872">
    <property type="term" value="F:metal ion binding"/>
    <property type="evidence" value="ECO:0007669"/>
    <property type="project" value="UniProtKB-KW"/>
</dbReference>
<evidence type="ECO:0000256" key="10">
    <source>
        <dbReference type="HAMAP-Rule" id="MF_00162"/>
    </source>
</evidence>
<evidence type="ECO:0000256" key="2">
    <source>
        <dbReference type="ARBA" id="ARBA00001946"/>
    </source>
</evidence>
<evidence type="ECO:0000259" key="11">
    <source>
        <dbReference type="PROSITE" id="PS50975"/>
    </source>
</evidence>
<dbReference type="PANTHER" id="PTHR21621">
    <property type="entry name" value="RIBOSOMAL PROTEIN S6 MODIFICATION PROTEIN"/>
    <property type="match status" value="1"/>
</dbReference>
<gene>
    <name evidence="10" type="primary">gshB</name>
    <name evidence="12" type="ORF">JKA74_03370</name>
</gene>
<dbReference type="RefSeq" id="WP_201429743.1">
    <property type="nucleotide sequence ID" value="NZ_JAEQBW010000001.1"/>
</dbReference>
<dbReference type="Gene3D" id="3.40.50.20">
    <property type="match status" value="1"/>
</dbReference>
<dbReference type="InterPro" id="IPR004215">
    <property type="entry name" value="GSHS_N"/>
</dbReference>
<dbReference type="EC" id="6.3.2.3" evidence="10"/>
<dbReference type="GO" id="GO:0004363">
    <property type="term" value="F:glutathione synthase activity"/>
    <property type="evidence" value="ECO:0007669"/>
    <property type="project" value="UniProtKB-UniRule"/>
</dbReference>
<dbReference type="NCBIfam" id="NF009110">
    <property type="entry name" value="PRK12458.1"/>
    <property type="match status" value="1"/>
</dbReference>
<evidence type="ECO:0000256" key="1">
    <source>
        <dbReference type="ARBA" id="ARBA00001936"/>
    </source>
</evidence>
<evidence type="ECO:0000256" key="7">
    <source>
        <dbReference type="ARBA" id="ARBA00022840"/>
    </source>
</evidence>
<dbReference type="Pfam" id="PF02951">
    <property type="entry name" value="GSH-S_N"/>
    <property type="match status" value="1"/>
</dbReference>
<dbReference type="SUPFAM" id="SSF52440">
    <property type="entry name" value="PreATP-grasp domain"/>
    <property type="match status" value="1"/>
</dbReference>
<dbReference type="Gene3D" id="3.30.1490.20">
    <property type="entry name" value="ATP-grasp fold, A domain"/>
    <property type="match status" value="1"/>
</dbReference>
<keyword evidence="13" id="KW-1185">Reference proteome</keyword>
<dbReference type="InterPro" id="IPR013815">
    <property type="entry name" value="ATP_grasp_subdomain_1"/>
</dbReference>
<dbReference type="InterPro" id="IPR004218">
    <property type="entry name" value="GSHS_ATP-bd"/>
</dbReference>
<dbReference type="InterPro" id="IPR006284">
    <property type="entry name" value="Glut_synth_pro"/>
</dbReference>
<dbReference type="InterPro" id="IPR011761">
    <property type="entry name" value="ATP-grasp"/>
</dbReference>
<reference evidence="12" key="1">
    <citation type="submission" date="2021-01" db="EMBL/GenBank/DDBJ databases">
        <title>Marivirga aurantiaca sp. nov., isolated from intertidal surface sediments.</title>
        <authorList>
            <person name="Zhang M."/>
        </authorList>
    </citation>
    <scope>NUCLEOTIDE SEQUENCE</scope>
    <source>
        <strain evidence="12">S37H4</strain>
    </source>
</reference>
<dbReference type="SUPFAM" id="SSF56059">
    <property type="entry name" value="Glutathione synthetase ATP-binding domain-like"/>
    <property type="match status" value="1"/>
</dbReference>